<sequence length="91" mass="9509">MPEHAESNKPPGPASAIRKCHNVADVVIASGGPNGLMRACELGLAGIRPVLPEQSPGPNTQRRAAGIVCQECGYSTTAACTFLRALEALRR</sequence>
<reference evidence="1 2" key="1">
    <citation type="submission" date="2015-10" db="EMBL/GenBank/DDBJ databases">
        <title>Mycobacterium gordonae draft genome assembly.</title>
        <authorList>
            <person name="Ustinova V."/>
            <person name="Smirnova T."/>
            <person name="Blagodatskikh K."/>
            <person name="Varlamov D."/>
            <person name="Larionova E."/>
            <person name="Chernousova L."/>
        </authorList>
    </citation>
    <scope>NUCLEOTIDE SEQUENCE [LARGE SCALE GENOMIC DNA]</scope>
    <source>
        <strain evidence="1 2">CTRI 14-8773</strain>
    </source>
</reference>
<protein>
    <recommendedName>
        <fullName evidence="3">FAD-binding domain-containing protein</fullName>
    </recommendedName>
</protein>
<comment type="caution">
    <text evidence="1">The sequence shown here is derived from an EMBL/GenBank/DDBJ whole genome shotgun (WGS) entry which is preliminary data.</text>
</comment>
<accession>A0A0Q2QUQ9</accession>
<dbReference type="Gene3D" id="3.50.50.60">
    <property type="entry name" value="FAD/NAD(P)-binding domain"/>
    <property type="match status" value="1"/>
</dbReference>
<dbReference type="Proteomes" id="UP000051677">
    <property type="component" value="Unassembled WGS sequence"/>
</dbReference>
<evidence type="ECO:0008006" key="3">
    <source>
        <dbReference type="Google" id="ProtNLM"/>
    </source>
</evidence>
<organism evidence="1 2">
    <name type="scientific">Mycobacterium gordonae</name>
    <dbReference type="NCBI Taxonomy" id="1778"/>
    <lineage>
        <taxon>Bacteria</taxon>
        <taxon>Bacillati</taxon>
        <taxon>Actinomycetota</taxon>
        <taxon>Actinomycetes</taxon>
        <taxon>Mycobacteriales</taxon>
        <taxon>Mycobacteriaceae</taxon>
        <taxon>Mycobacterium</taxon>
    </lineage>
</organism>
<gene>
    <name evidence="1" type="ORF">AO501_32605</name>
</gene>
<evidence type="ECO:0000313" key="2">
    <source>
        <dbReference type="Proteomes" id="UP000051677"/>
    </source>
</evidence>
<name>A0A0Q2QUQ9_MYCGO</name>
<dbReference type="InterPro" id="IPR036188">
    <property type="entry name" value="FAD/NAD-bd_sf"/>
</dbReference>
<evidence type="ECO:0000313" key="1">
    <source>
        <dbReference type="EMBL" id="KQH75758.1"/>
    </source>
</evidence>
<dbReference type="SUPFAM" id="SSF51905">
    <property type="entry name" value="FAD/NAD(P)-binding domain"/>
    <property type="match status" value="1"/>
</dbReference>
<proteinExistence type="predicted"/>
<dbReference type="EMBL" id="LKTM01000368">
    <property type="protein sequence ID" value="KQH75758.1"/>
    <property type="molecule type" value="Genomic_DNA"/>
</dbReference>
<dbReference type="AlphaFoldDB" id="A0A0Q2QUQ9"/>